<keyword evidence="2" id="KW-1185">Reference proteome</keyword>
<accession>A0A5C6DSU9</accession>
<organism evidence="1 2">
    <name type="scientific">Novipirellula artificiosorum</name>
    <dbReference type="NCBI Taxonomy" id="2528016"/>
    <lineage>
        <taxon>Bacteria</taxon>
        <taxon>Pseudomonadati</taxon>
        <taxon>Planctomycetota</taxon>
        <taxon>Planctomycetia</taxon>
        <taxon>Pirellulales</taxon>
        <taxon>Pirellulaceae</taxon>
        <taxon>Novipirellula</taxon>
    </lineage>
</organism>
<sequence>MPKDEWEPAIQEKTPIDLAMLTRVIPVGWQQGRIRCRSGTNAFVVMRSVRAEMTSDLRPKFRHSRHLLDPAYISHQ</sequence>
<dbReference type="EMBL" id="SJPV01000003">
    <property type="protein sequence ID" value="TWU39742.1"/>
    <property type="molecule type" value="Genomic_DNA"/>
</dbReference>
<reference evidence="1 2" key="1">
    <citation type="submission" date="2019-02" db="EMBL/GenBank/DDBJ databases">
        <title>Deep-cultivation of Planctomycetes and their phenomic and genomic characterization uncovers novel biology.</title>
        <authorList>
            <person name="Wiegand S."/>
            <person name="Jogler M."/>
            <person name="Boedeker C."/>
            <person name="Pinto D."/>
            <person name="Vollmers J."/>
            <person name="Rivas-Marin E."/>
            <person name="Kohn T."/>
            <person name="Peeters S.H."/>
            <person name="Heuer A."/>
            <person name="Rast P."/>
            <person name="Oberbeckmann S."/>
            <person name="Bunk B."/>
            <person name="Jeske O."/>
            <person name="Meyerdierks A."/>
            <person name="Storesund J.E."/>
            <person name="Kallscheuer N."/>
            <person name="Luecker S."/>
            <person name="Lage O.M."/>
            <person name="Pohl T."/>
            <person name="Merkel B.J."/>
            <person name="Hornburger P."/>
            <person name="Mueller R.-W."/>
            <person name="Bruemmer F."/>
            <person name="Labrenz M."/>
            <person name="Spormann A.M."/>
            <person name="Op Den Camp H."/>
            <person name="Overmann J."/>
            <person name="Amann R."/>
            <person name="Jetten M.S.M."/>
            <person name="Mascher T."/>
            <person name="Medema M.H."/>
            <person name="Devos D.P."/>
            <person name="Kaster A.-K."/>
            <person name="Ovreas L."/>
            <person name="Rohde M."/>
            <person name="Galperin M.Y."/>
            <person name="Jogler C."/>
        </authorList>
    </citation>
    <scope>NUCLEOTIDE SEQUENCE [LARGE SCALE GENOMIC DNA]</scope>
    <source>
        <strain evidence="1 2">Poly41</strain>
    </source>
</reference>
<protein>
    <submittedName>
        <fullName evidence="1">Uncharacterized protein</fullName>
    </submittedName>
</protein>
<dbReference type="AlphaFoldDB" id="A0A5C6DSU9"/>
<dbReference type="Proteomes" id="UP000319143">
    <property type="component" value="Unassembled WGS sequence"/>
</dbReference>
<evidence type="ECO:0000313" key="2">
    <source>
        <dbReference type="Proteomes" id="UP000319143"/>
    </source>
</evidence>
<comment type="caution">
    <text evidence="1">The sequence shown here is derived from an EMBL/GenBank/DDBJ whole genome shotgun (WGS) entry which is preliminary data.</text>
</comment>
<name>A0A5C6DSU9_9BACT</name>
<gene>
    <name evidence="1" type="ORF">Poly41_25980</name>
</gene>
<evidence type="ECO:0000313" key="1">
    <source>
        <dbReference type="EMBL" id="TWU39742.1"/>
    </source>
</evidence>
<proteinExistence type="predicted"/>